<dbReference type="CTD" id="20236432"/>
<name>V4B932_LOTGI</name>
<dbReference type="KEGG" id="lgi:LOTGIDRAFT_154857"/>
<dbReference type="HOGENOM" id="CLU_2199947_0_0_1"/>
<dbReference type="AlphaFoldDB" id="V4B932"/>
<keyword evidence="2" id="KW-1185">Reference proteome</keyword>
<dbReference type="OrthoDB" id="6145298at2759"/>
<reference evidence="1 2" key="1">
    <citation type="journal article" date="2013" name="Nature">
        <title>Insights into bilaterian evolution from three spiralian genomes.</title>
        <authorList>
            <person name="Simakov O."/>
            <person name="Marletaz F."/>
            <person name="Cho S.J."/>
            <person name="Edsinger-Gonzales E."/>
            <person name="Havlak P."/>
            <person name="Hellsten U."/>
            <person name="Kuo D.H."/>
            <person name="Larsson T."/>
            <person name="Lv J."/>
            <person name="Arendt D."/>
            <person name="Savage R."/>
            <person name="Osoegawa K."/>
            <person name="de Jong P."/>
            <person name="Grimwood J."/>
            <person name="Chapman J.A."/>
            <person name="Shapiro H."/>
            <person name="Aerts A."/>
            <person name="Otillar R.P."/>
            <person name="Terry A.Y."/>
            <person name="Boore J.L."/>
            <person name="Grigoriev I.V."/>
            <person name="Lindberg D.R."/>
            <person name="Seaver E.C."/>
            <person name="Weisblat D.A."/>
            <person name="Putnam N.H."/>
            <person name="Rokhsar D.S."/>
        </authorList>
    </citation>
    <scope>NUCLEOTIDE SEQUENCE [LARGE SCALE GENOMIC DNA]</scope>
</reference>
<dbReference type="GeneID" id="20236432"/>
<accession>V4B932</accession>
<dbReference type="RefSeq" id="XP_009063613.1">
    <property type="nucleotide sequence ID" value="XM_009065365.1"/>
</dbReference>
<sequence>MDTDNPGNNNASVTFQDFIRSLISAADDRERMGPLRSALLGMVGNYRDCIVACEHQFSKRGSPQLADDHIEVHSRLSILYLVLIKNEYGNTYESLLRFLNRVHNSTFD</sequence>
<proteinExistence type="predicted"/>
<gene>
    <name evidence="1" type="ORF">LOTGIDRAFT_154857</name>
</gene>
<organism evidence="1 2">
    <name type="scientific">Lottia gigantea</name>
    <name type="common">Giant owl limpet</name>
    <dbReference type="NCBI Taxonomy" id="225164"/>
    <lineage>
        <taxon>Eukaryota</taxon>
        <taxon>Metazoa</taxon>
        <taxon>Spiralia</taxon>
        <taxon>Lophotrochozoa</taxon>
        <taxon>Mollusca</taxon>
        <taxon>Gastropoda</taxon>
        <taxon>Patellogastropoda</taxon>
        <taxon>Lottioidea</taxon>
        <taxon>Lottiidae</taxon>
        <taxon>Lottia</taxon>
    </lineage>
</organism>
<evidence type="ECO:0000313" key="2">
    <source>
        <dbReference type="Proteomes" id="UP000030746"/>
    </source>
</evidence>
<dbReference type="EMBL" id="KB203274">
    <property type="protein sequence ID" value="ESO85364.1"/>
    <property type="molecule type" value="Genomic_DNA"/>
</dbReference>
<protein>
    <submittedName>
        <fullName evidence="1">Uncharacterized protein</fullName>
    </submittedName>
</protein>
<dbReference type="Proteomes" id="UP000030746">
    <property type="component" value="Unassembled WGS sequence"/>
</dbReference>
<evidence type="ECO:0000313" key="1">
    <source>
        <dbReference type="EMBL" id="ESO85364.1"/>
    </source>
</evidence>